<dbReference type="PROSITE" id="PS51186">
    <property type="entry name" value="GNAT"/>
    <property type="match status" value="1"/>
</dbReference>
<comment type="caution">
    <text evidence="2">The sequence shown here is derived from an EMBL/GenBank/DDBJ whole genome shotgun (WGS) entry which is preliminary data.</text>
</comment>
<dbReference type="AlphaFoldDB" id="A0AAW6U9M1"/>
<proteinExistence type="predicted"/>
<organism evidence="2 3">
    <name type="scientific">Peloplasma aerotolerans</name>
    <dbReference type="NCBI Taxonomy" id="3044389"/>
    <lineage>
        <taxon>Bacteria</taxon>
        <taxon>Bacillati</taxon>
        <taxon>Mycoplasmatota</taxon>
        <taxon>Mollicutes</taxon>
        <taxon>Acholeplasmatales</taxon>
        <taxon>Acholeplasmataceae</taxon>
        <taxon>Peloplasma</taxon>
    </lineage>
</organism>
<dbReference type="InterPro" id="IPR016181">
    <property type="entry name" value="Acyl_CoA_acyltransferase"/>
</dbReference>
<keyword evidence="3" id="KW-1185">Reference proteome</keyword>
<dbReference type="RefSeq" id="WP_282839278.1">
    <property type="nucleotide sequence ID" value="NZ_JASCXW010000012.1"/>
</dbReference>
<evidence type="ECO:0000259" key="1">
    <source>
        <dbReference type="PROSITE" id="PS51186"/>
    </source>
</evidence>
<sequence length="153" mass="17536">MSKLSLQLITDENLTQVIKLSDTLSEYQKGCVAPNMYSIAEAYVNPGNAWPRAIYLNDQPIGFVMLSLTPDEIEEKDKSYYLWRFMIAADYQGKGYGKAVLDFIVEKCKTDHKDFLYTSCEMKGDMPYQFYLKYGFIDTGVVAYGEEVLKLNI</sequence>
<dbReference type="EMBL" id="JASCXW010000012">
    <property type="protein sequence ID" value="MDI6452853.1"/>
    <property type="molecule type" value="Genomic_DNA"/>
</dbReference>
<dbReference type="Gene3D" id="3.40.630.30">
    <property type="match status" value="1"/>
</dbReference>
<dbReference type="GO" id="GO:0016747">
    <property type="term" value="F:acyltransferase activity, transferring groups other than amino-acyl groups"/>
    <property type="evidence" value="ECO:0007669"/>
    <property type="project" value="InterPro"/>
</dbReference>
<feature type="domain" description="N-acetyltransferase" evidence="1">
    <location>
        <begin position="4"/>
        <end position="153"/>
    </location>
</feature>
<accession>A0AAW6U9M1</accession>
<evidence type="ECO:0000313" key="3">
    <source>
        <dbReference type="Proteomes" id="UP001431532"/>
    </source>
</evidence>
<reference evidence="2" key="1">
    <citation type="submission" date="2023-05" db="EMBL/GenBank/DDBJ databases">
        <title>Mariniplasma microaerophilum sp. nov., a novel anaerobic mollicute isolated from terrestrial mud volcano, Taman Peninsula, Russia.</title>
        <authorList>
            <person name="Khomyakova M.A."/>
            <person name="Merkel A.Y."/>
            <person name="Slobodkin A.I."/>
        </authorList>
    </citation>
    <scope>NUCLEOTIDE SEQUENCE</scope>
    <source>
        <strain evidence="2">M4Ah</strain>
    </source>
</reference>
<dbReference type="InterPro" id="IPR000182">
    <property type="entry name" value="GNAT_dom"/>
</dbReference>
<dbReference type="CDD" id="cd04301">
    <property type="entry name" value="NAT_SF"/>
    <property type="match status" value="1"/>
</dbReference>
<name>A0AAW6U9M1_9MOLU</name>
<dbReference type="SUPFAM" id="SSF55729">
    <property type="entry name" value="Acyl-CoA N-acyltransferases (Nat)"/>
    <property type="match status" value="1"/>
</dbReference>
<protein>
    <submittedName>
        <fullName evidence="2">GNAT family N-acetyltransferase</fullName>
    </submittedName>
</protein>
<evidence type="ECO:0000313" key="2">
    <source>
        <dbReference type="EMBL" id="MDI6452853.1"/>
    </source>
</evidence>
<gene>
    <name evidence="2" type="ORF">QJ521_04685</name>
</gene>
<dbReference type="Pfam" id="PF00583">
    <property type="entry name" value="Acetyltransf_1"/>
    <property type="match status" value="1"/>
</dbReference>
<dbReference type="Proteomes" id="UP001431532">
    <property type="component" value="Unassembled WGS sequence"/>
</dbReference>